<dbReference type="InterPro" id="IPR012451">
    <property type="entry name" value="DUF1656"/>
</dbReference>
<feature type="transmembrane region" description="Helical" evidence="5">
    <location>
        <begin position="50"/>
        <end position="72"/>
    </location>
</feature>
<evidence type="ECO:0000256" key="4">
    <source>
        <dbReference type="ARBA" id="ARBA00023136"/>
    </source>
</evidence>
<keyword evidence="7" id="KW-1185">Reference proteome</keyword>
<gene>
    <name evidence="6" type="ORF">CKO42_05025</name>
</gene>
<evidence type="ECO:0000256" key="5">
    <source>
        <dbReference type="SAM" id="Phobius"/>
    </source>
</evidence>
<reference evidence="6 7" key="1">
    <citation type="journal article" date="2020" name="Microorganisms">
        <title>Osmotic Adaptation and Compatible Solute Biosynthesis of Phototrophic Bacteria as Revealed from Genome Analyses.</title>
        <authorList>
            <person name="Imhoff J.F."/>
            <person name="Rahn T."/>
            <person name="Kunzel S."/>
            <person name="Keller A."/>
            <person name="Neulinger S.C."/>
        </authorList>
    </citation>
    <scope>NUCLEOTIDE SEQUENCE [LARGE SCALE GENOMIC DNA]</scope>
    <source>
        <strain evidence="6 7">DSM 25653</strain>
    </source>
</reference>
<name>A0A9X0W6F0_9GAMM</name>
<keyword evidence="4 5" id="KW-0472">Membrane</keyword>
<sequence length="73" mass="7831">MDQIPVELSLNGVYYPPWLLAAGLGLALAMALTSLANLTGLSRWVWHPPLFFTALVVACTLLIGSTLVPSFFA</sequence>
<keyword evidence="2 5" id="KW-0812">Transmembrane</keyword>
<dbReference type="Proteomes" id="UP001138768">
    <property type="component" value="Unassembled WGS sequence"/>
</dbReference>
<keyword evidence="1" id="KW-1003">Cell membrane</keyword>
<dbReference type="AlphaFoldDB" id="A0A9X0W6F0"/>
<dbReference type="EMBL" id="NRRY01000005">
    <property type="protein sequence ID" value="MBK1617828.1"/>
    <property type="molecule type" value="Genomic_DNA"/>
</dbReference>
<dbReference type="RefSeq" id="WP_200240083.1">
    <property type="nucleotide sequence ID" value="NZ_NRRY01000005.1"/>
</dbReference>
<protein>
    <submittedName>
        <fullName evidence="6">DUF1656 domain-containing protein</fullName>
    </submittedName>
</protein>
<dbReference type="Pfam" id="PF07869">
    <property type="entry name" value="DUF1656"/>
    <property type="match status" value="1"/>
</dbReference>
<proteinExistence type="predicted"/>
<evidence type="ECO:0000313" key="7">
    <source>
        <dbReference type="Proteomes" id="UP001138768"/>
    </source>
</evidence>
<keyword evidence="3 5" id="KW-1133">Transmembrane helix</keyword>
<accession>A0A9X0W6F0</accession>
<evidence type="ECO:0000313" key="6">
    <source>
        <dbReference type="EMBL" id="MBK1617828.1"/>
    </source>
</evidence>
<evidence type="ECO:0000256" key="2">
    <source>
        <dbReference type="ARBA" id="ARBA00022692"/>
    </source>
</evidence>
<organism evidence="6 7">
    <name type="scientific">Lamprobacter modestohalophilus</name>
    <dbReference type="NCBI Taxonomy" id="1064514"/>
    <lineage>
        <taxon>Bacteria</taxon>
        <taxon>Pseudomonadati</taxon>
        <taxon>Pseudomonadota</taxon>
        <taxon>Gammaproteobacteria</taxon>
        <taxon>Chromatiales</taxon>
        <taxon>Chromatiaceae</taxon>
        <taxon>Lamprobacter</taxon>
    </lineage>
</organism>
<feature type="transmembrane region" description="Helical" evidence="5">
    <location>
        <begin position="18"/>
        <end position="38"/>
    </location>
</feature>
<evidence type="ECO:0000256" key="3">
    <source>
        <dbReference type="ARBA" id="ARBA00022989"/>
    </source>
</evidence>
<comment type="caution">
    <text evidence="6">The sequence shown here is derived from an EMBL/GenBank/DDBJ whole genome shotgun (WGS) entry which is preliminary data.</text>
</comment>
<evidence type="ECO:0000256" key="1">
    <source>
        <dbReference type="ARBA" id="ARBA00022475"/>
    </source>
</evidence>